<dbReference type="Proteomes" id="UP000614601">
    <property type="component" value="Unassembled WGS sequence"/>
</dbReference>
<organism evidence="2 3">
    <name type="scientific">Bursaphelenchus okinawaensis</name>
    <dbReference type="NCBI Taxonomy" id="465554"/>
    <lineage>
        <taxon>Eukaryota</taxon>
        <taxon>Metazoa</taxon>
        <taxon>Ecdysozoa</taxon>
        <taxon>Nematoda</taxon>
        <taxon>Chromadorea</taxon>
        <taxon>Rhabditida</taxon>
        <taxon>Tylenchina</taxon>
        <taxon>Tylenchomorpha</taxon>
        <taxon>Aphelenchoidea</taxon>
        <taxon>Aphelenchoididae</taxon>
        <taxon>Bursaphelenchus</taxon>
    </lineage>
</organism>
<comment type="caution">
    <text evidence="2">The sequence shown here is derived from an EMBL/GenBank/DDBJ whole genome shotgun (WGS) entry which is preliminary data.</text>
</comment>
<evidence type="ECO:0000313" key="3">
    <source>
        <dbReference type="Proteomes" id="UP000614601"/>
    </source>
</evidence>
<dbReference type="OrthoDB" id="5786306at2759"/>
<dbReference type="EMBL" id="CAJFCW020000003">
    <property type="protein sequence ID" value="CAG9106077.1"/>
    <property type="molecule type" value="Genomic_DNA"/>
</dbReference>
<accession>A0A811KM02</accession>
<dbReference type="InterPro" id="IPR000884">
    <property type="entry name" value="TSP1_rpt"/>
</dbReference>
<dbReference type="InterPro" id="IPR036383">
    <property type="entry name" value="TSP1_rpt_sf"/>
</dbReference>
<dbReference type="Gene3D" id="2.20.100.10">
    <property type="entry name" value="Thrombospondin type-1 (TSP1) repeat"/>
    <property type="match status" value="1"/>
</dbReference>
<keyword evidence="1" id="KW-0472">Membrane</keyword>
<reference evidence="2" key="1">
    <citation type="submission" date="2020-09" db="EMBL/GenBank/DDBJ databases">
        <authorList>
            <person name="Kikuchi T."/>
        </authorList>
    </citation>
    <scope>NUCLEOTIDE SEQUENCE</scope>
    <source>
        <strain evidence="2">SH1</strain>
    </source>
</reference>
<feature type="transmembrane region" description="Helical" evidence="1">
    <location>
        <begin position="86"/>
        <end position="107"/>
    </location>
</feature>
<protein>
    <submittedName>
        <fullName evidence="2">Uncharacterized protein</fullName>
    </submittedName>
</protein>
<dbReference type="AlphaFoldDB" id="A0A811KM02"/>
<dbReference type="PROSITE" id="PS50092">
    <property type="entry name" value="TSP1"/>
    <property type="match status" value="1"/>
</dbReference>
<dbReference type="EMBL" id="CAJFDH010000003">
    <property type="protein sequence ID" value="CAD5216513.1"/>
    <property type="molecule type" value="Genomic_DNA"/>
</dbReference>
<keyword evidence="1" id="KW-0812">Transmembrane</keyword>
<evidence type="ECO:0000313" key="2">
    <source>
        <dbReference type="EMBL" id="CAD5216513.1"/>
    </source>
</evidence>
<proteinExistence type="predicted"/>
<keyword evidence="3" id="KW-1185">Reference proteome</keyword>
<name>A0A811KM02_9BILA</name>
<dbReference type="SUPFAM" id="SSF82895">
    <property type="entry name" value="TSP-1 type 1 repeat"/>
    <property type="match status" value="1"/>
</dbReference>
<keyword evidence="1" id="KW-1133">Transmembrane helix</keyword>
<evidence type="ECO:0000256" key="1">
    <source>
        <dbReference type="SAM" id="Phobius"/>
    </source>
</evidence>
<dbReference type="Proteomes" id="UP000783686">
    <property type="component" value="Unassembled WGS sequence"/>
</dbReference>
<gene>
    <name evidence="2" type="ORF">BOKJ2_LOCUS6625</name>
</gene>
<sequence>MEIEVITPPTGVYFAEQGGRPKPQQLVEPSLEEQFDNIQPSELTEEALSDVSDDGYKQFVHQDTTSKFGSAFAPLVFNQLLRKYTVINAVCWGICLGFGFYGLWQVFTLYREYDSIRDDYLQDIPCIYEWTEWSKCSASCRTSKKEYPKQQRVVKRDSIIEARGSYVKSASCNSTLMGIIQKRPCNVHKCPVKLGSLSFRKECITIYADEADEIHIDTNDLYKPCTYTTTPVTTTTTITSTVIAVTNATNDTDGSVPDLTITADFTVSVNDTATTIGGMTVGG</sequence>